<dbReference type="InterPro" id="IPR050166">
    <property type="entry name" value="ABC_transporter_ATP-bind"/>
</dbReference>
<dbReference type="Proteomes" id="UP001268683">
    <property type="component" value="Chromosome"/>
</dbReference>
<keyword evidence="2" id="KW-0813">Transport</keyword>
<keyword evidence="4" id="KW-0547">Nucleotide-binding</keyword>
<dbReference type="RefSeq" id="WP_310799025.1">
    <property type="nucleotide sequence ID" value="NZ_CP123872.1"/>
</dbReference>
<evidence type="ECO:0000259" key="3">
    <source>
        <dbReference type="PROSITE" id="PS50893"/>
    </source>
</evidence>
<dbReference type="PANTHER" id="PTHR42788:SF13">
    <property type="entry name" value="ALIPHATIC SULFONATES IMPORT ATP-BINDING PROTEIN SSUB"/>
    <property type="match status" value="1"/>
</dbReference>
<feature type="domain" description="ABC transporter" evidence="3">
    <location>
        <begin position="2"/>
        <end position="218"/>
    </location>
</feature>
<dbReference type="Pfam" id="PF00005">
    <property type="entry name" value="ABC_tran"/>
    <property type="match status" value="1"/>
</dbReference>
<comment type="similarity">
    <text evidence="1">Belongs to the ABC transporter superfamily.</text>
</comment>
<dbReference type="InterPro" id="IPR003439">
    <property type="entry name" value="ABC_transporter-like_ATP-bd"/>
</dbReference>
<evidence type="ECO:0000313" key="4">
    <source>
        <dbReference type="EMBL" id="WND03176.1"/>
    </source>
</evidence>
<dbReference type="Gene3D" id="3.40.50.300">
    <property type="entry name" value="P-loop containing nucleotide triphosphate hydrolases"/>
    <property type="match status" value="1"/>
</dbReference>
<evidence type="ECO:0000256" key="2">
    <source>
        <dbReference type="ARBA" id="ARBA00022448"/>
    </source>
</evidence>
<dbReference type="AlphaFoldDB" id="A0AA52EJH3"/>
<dbReference type="EMBL" id="CP123872">
    <property type="protein sequence ID" value="WND03176.1"/>
    <property type="molecule type" value="Genomic_DNA"/>
</dbReference>
<accession>A0AA52EJH3</accession>
<evidence type="ECO:0000313" key="5">
    <source>
        <dbReference type="Proteomes" id="UP001268683"/>
    </source>
</evidence>
<keyword evidence="5" id="KW-1185">Reference proteome</keyword>
<dbReference type="KEGG" id="tmk:QGN29_02190"/>
<dbReference type="SUPFAM" id="SSF52540">
    <property type="entry name" value="P-loop containing nucleoside triphosphate hydrolases"/>
    <property type="match status" value="1"/>
</dbReference>
<dbReference type="GO" id="GO:0016887">
    <property type="term" value="F:ATP hydrolysis activity"/>
    <property type="evidence" value="ECO:0007669"/>
    <property type="project" value="InterPro"/>
</dbReference>
<dbReference type="PANTHER" id="PTHR42788">
    <property type="entry name" value="TAURINE IMPORT ATP-BINDING PROTEIN-RELATED"/>
    <property type="match status" value="1"/>
</dbReference>
<reference evidence="4" key="1">
    <citation type="submission" date="2023-04" db="EMBL/GenBank/DDBJ databases">
        <title>Complete genome sequence of Temperatibacter marinus.</title>
        <authorList>
            <person name="Rong J.-C."/>
            <person name="Yi M.-L."/>
            <person name="Zhao Q."/>
        </authorList>
    </citation>
    <scope>NUCLEOTIDE SEQUENCE</scope>
    <source>
        <strain evidence="4">NBRC 110045</strain>
    </source>
</reference>
<sequence length="218" mass="24733">MIEFIKVSKSYGKGAKAPVVHNLSFHLSEKQSLQIIGAEHTGKSTVLKLICGTEYPSRGKVERQGKLSWIANTLKYEKTMSLVQNLRFYARIAGQNDFTAYREEVDHLLRGQIDFGLKVHEISGLQKRLLSVAATICLPFDVFLFDDQLYPKNQMDDEIETLFRDKIQSLQQIIVASSNVNMNKDFIDAILVLDNEQSRLYSSAEDAREHIAMIHGVV</sequence>
<evidence type="ECO:0000256" key="1">
    <source>
        <dbReference type="ARBA" id="ARBA00005417"/>
    </source>
</evidence>
<dbReference type="InterPro" id="IPR027417">
    <property type="entry name" value="P-loop_NTPase"/>
</dbReference>
<dbReference type="GO" id="GO:0005524">
    <property type="term" value="F:ATP binding"/>
    <property type="evidence" value="ECO:0007669"/>
    <property type="project" value="UniProtKB-KW"/>
</dbReference>
<protein>
    <submittedName>
        <fullName evidence="4">ATP-binding cassette domain-containing protein</fullName>
    </submittedName>
</protein>
<proteinExistence type="inferred from homology"/>
<gene>
    <name evidence="4" type="ORF">QGN29_02190</name>
</gene>
<keyword evidence="4" id="KW-0067">ATP-binding</keyword>
<name>A0AA52EJH3_9PROT</name>
<dbReference type="PROSITE" id="PS50893">
    <property type="entry name" value="ABC_TRANSPORTER_2"/>
    <property type="match status" value="1"/>
</dbReference>
<organism evidence="4 5">
    <name type="scientific">Temperatibacter marinus</name>
    <dbReference type="NCBI Taxonomy" id="1456591"/>
    <lineage>
        <taxon>Bacteria</taxon>
        <taxon>Pseudomonadati</taxon>
        <taxon>Pseudomonadota</taxon>
        <taxon>Alphaproteobacteria</taxon>
        <taxon>Kordiimonadales</taxon>
        <taxon>Temperatibacteraceae</taxon>
        <taxon>Temperatibacter</taxon>
    </lineage>
</organism>